<dbReference type="Pfam" id="PF04403">
    <property type="entry name" value="PqiA"/>
    <property type="match status" value="1"/>
</dbReference>
<comment type="caution">
    <text evidence="2">The sequence shown here is derived from an EMBL/GenBank/DDBJ whole genome shotgun (WGS) entry which is preliminary data.</text>
</comment>
<reference evidence="2" key="1">
    <citation type="journal article" date="2021" name="Environ. Microbiol.">
        <title>Cryptic niche differentiation of novel sediment ecotypes of Rugeria pomeroyi correlates with nitrate respiration.</title>
        <authorList>
            <person name="Lin X."/>
            <person name="McNichol J."/>
            <person name="Chu X."/>
            <person name="Qian Y."/>
            <person name="Luo H."/>
        </authorList>
    </citation>
    <scope>NUCLEOTIDE SEQUENCE</scope>
    <source>
        <strain evidence="2">SZCCDBB064</strain>
    </source>
</reference>
<evidence type="ECO:0000256" key="1">
    <source>
        <dbReference type="SAM" id="Phobius"/>
    </source>
</evidence>
<sequence>MTLRLATLSLLILYPIAWFAPLMRAGLLPIFGLSEISVITGLQSLWASDVALALIVTAFALFAPYVKTIGTALIQWDLLDPRAQPALHILGKLAMADIFLIALYITLAKGISYATIEVAWGLYLFTACILASITLSLLTDRQRQKAP</sequence>
<dbReference type="EMBL" id="JAGQAF010000014">
    <property type="protein sequence ID" value="MCE8539588.1"/>
    <property type="molecule type" value="Genomic_DNA"/>
</dbReference>
<keyword evidence="1" id="KW-0812">Transmembrane</keyword>
<dbReference type="RefSeq" id="WP_234221526.1">
    <property type="nucleotide sequence ID" value="NZ_JAGQAF010000014.1"/>
</dbReference>
<dbReference type="InterPro" id="IPR007498">
    <property type="entry name" value="PqiA-like"/>
</dbReference>
<proteinExistence type="predicted"/>
<name>A0A9Q3WQ55_9RHOB</name>
<accession>A0A9Q3WQ55</accession>
<dbReference type="AlphaFoldDB" id="A0A9Q3WQ55"/>
<protein>
    <submittedName>
        <fullName evidence="2">Paraquat-inducible protein A</fullName>
    </submittedName>
</protein>
<feature type="transmembrane region" description="Helical" evidence="1">
    <location>
        <begin position="43"/>
        <end position="66"/>
    </location>
</feature>
<dbReference type="Proteomes" id="UP000813672">
    <property type="component" value="Unassembled WGS sequence"/>
</dbReference>
<feature type="transmembrane region" description="Helical" evidence="1">
    <location>
        <begin position="87"/>
        <end position="107"/>
    </location>
</feature>
<feature type="transmembrane region" description="Helical" evidence="1">
    <location>
        <begin position="119"/>
        <end position="138"/>
    </location>
</feature>
<evidence type="ECO:0000313" key="2">
    <source>
        <dbReference type="EMBL" id="MCE8539588.1"/>
    </source>
</evidence>
<organism evidence="2 3">
    <name type="scientific">Ruegeria pomeroyi</name>
    <dbReference type="NCBI Taxonomy" id="89184"/>
    <lineage>
        <taxon>Bacteria</taxon>
        <taxon>Pseudomonadati</taxon>
        <taxon>Pseudomonadota</taxon>
        <taxon>Alphaproteobacteria</taxon>
        <taxon>Rhodobacterales</taxon>
        <taxon>Roseobacteraceae</taxon>
        <taxon>Ruegeria</taxon>
    </lineage>
</organism>
<keyword evidence="1" id="KW-0472">Membrane</keyword>
<evidence type="ECO:0000313" key="3">
    <source>
        <dbReference type="Proteomes" id="UP000813672"/>
    </source>
</evidence>
<gene>
    <name evidence="2" type="ORF">KBY27_19185</name>
</gene>
<keyword evidence="1" id="KW-1133">Transmembrane helix</keyword>